<dbReference type="PANTHER" id="PTHR24149">
    <property type="entry name" value="ANKYRIN REPEAT DOMAIN-CONTAINING PROTEIN 12"/>
    <property type="match status" value="1"/>
</dbReference>
<dbReference type="GO" id="GO:0005654">
    <property type="term" value="C:nucleoplasm"/>
    <property type="evidence" value="ECO:0007669"/>
    <property type="project" value="TreeGrafter"/>
</dbReference>
<feature type="compositionally biased region" description="Low complexity" evidence="1">
    <location>
        <begin position="104"/>
        <end position="113"/>
    </location>
</feature>
<feature type="compositionally biased region" description="Basic and acidic residues" evidence="1">
    <location>
        <begin position="255"/>
        <end position="264"/>
    </location>
</feature>
<dbReference type="Proteomes" id="UP001221898">
    <property type="component" value="Unassembled WGS sequence"/>
</dbReference>
<feature type="region of interest" description="Disordered" evidence="1">
    <location>
        <begin position="321"/>
        <end position="342"/>
    </location>
</feature>
<feature type="compositionally biased region" description="Basic and acidic residues" evidence="1">
    <location>
        <begin position="179"/>
        <end position="189"/>
    </location>
</feature>
<evidence type="ECO:0000256" key="1">
    <source>
        <dbReference type="SAM" id="MobiDB-lite"/>
    </source>
</evidence>
<comment type="caution">
    <text evidence="2">The sequence shown here is derived from an EMBL/GenBank/DDBJ whole genome shotgun (WGS) entry which is preliminary data.</text>
</comment>
<dbReference type="InterPro" id="IPR053210">
    <property type="entry name" value="ANKRD12"/>
</dbReference>
<feature type="compositionally biased region" description="Basic and acidic residues" evidence="1">
    <location>
        <begin position="9"/>
        <end position="103"/>
    </location>
</feature>
<dbReference type="AlphaFoldDB" id="A0AAD7WSR9"/>
<feature type="compositionally biased region" description="Basic and acidic residues" evidence="1">
    <location>
        <begin position="271"/>
        <end position="295"/>
    </location>
</feature>
<proteinExistence type="predicted"/>
<accession>A0AAD7WSR9</accession>
<reference evidence="2" key="1">
    <citation type="journal article" date="2023" name="Science">
        <title>Genome structures resolve the early diversification of teleost fishes.</title>
        <authorList>
            <person name="Parey E."/>
            <person name="Louis A."/>
            <person name="Montfort J."/>
            <person name="Bouchez O."/>
            <person name="Roques C."/>
            <person name="Iampietro C."/>
            <person name="Lluch J."/>
            <person name="Castinel A."/>
            <person name="Donnadieu C."/>
            <person name="Desvignes T."/>
            <person name="Floi Bucao C."/>
            <person name="Jouanno E."/>
            <person name="Wen M."/>
            <person name="Mejri S."/>
            <person name="Dirks R."/>
            <person name="Jansen H."/>
            <person name="Henkel C."/>
            <person name="Chen W.J."/>
            <person name="Zahm M."/>
            <person name="Cabau C."/>
            <person name="Klopp C."/>
            <person name="Thompson A.W."/>
            <person name="Robinson-Rechavi M."/>
            <person name="Braasch I."/>
            <person name="Lecointre G."/>
            <person name="Bobe J."/>
            <person name="Postlethwait J.H."/>
            <person name="Berthelot C."/>
            <person name="Roest Crollius H."/>
            <person name="Guiguen Y."/>
        </authorList>
    </citation>
    <scope>NUCLEOTIDE SEQUENCE</scope>
    <source>
        <strain evidence="2">NC1722</strain>
    </source>
</reference>
<feature type="compositionally biased region" description="Low complexity" evidence="1">
    <location>
        <begin position="376"/>
        <end position="388"/>
    </location>
</feature>
<keyword evidence="3" id="KW-1185">Reference proteome</keyword>
<organism evidence="2 3">
    <name type="scientific">Aldrovandia affinis</name>
    <dbReference type="NCBI Taxonomy" id="143900"/>
    <lineage>
        <taxon>Eukaryota</taxon>
        <taxon>Metazoa</taxon>
        <taxon>Chordata</taxon>
        <taxon>Craniata</taxon>
        <taxon>Vertebrata</taxon>
        <taxon>Euteleostomi</taxon>
        <taxon>Actinopterygii</taxon>
        <taxon>Neopterygii</taxon>
        <taxon>Teleostei</taxon>
        <taxon>Notacanthiformes</taxon>
        <taxon>Halosauridae</taxon>
        <taxon>Aldrovandia</taxon>
    </lineage>
</organism>
<dbReference type="EMBL" id="JAINUG010000041">
    <property type="protein sequence ID" value="KAJ8407009.1"/>
    <property type="molecule type" value="Genomic_DNA"/>
</dbReference>
<evidence type="ECO:0000313" key="3">
    <source>
        <dbReference type="Proteomes" id="UP001221898"/>
    </source>
</evidence>
<feature type="compositionally biased region" description="Basic and acidic residues" evidence="1">
    <location>
        <begin position="237"/>
        <end position="247"/>
    </location>
</feature>
<dbReference type="PANTHER" id="PTHR24149:SF14">
    <property type="entry name" value="ANKYRIN REPEAT DOMAIN 12"/>
    <property type="match status" value="1"/>
</dbReference>
<name>A0AAD7WSR9_9TELE</name>
<protein>
    <submittedName>
        <fullName evidence="2">Uncharacterized protein</fullName>
    </submittedName>
</protein>
<sequence>MATSSSHSLGDRNHKESEKLKAILTAKKPEDNKKSRDRPDRKSEKEKTEKERSLGESRERERNSTEKRGKAPEKAPDQAKVDRVKEKEKDADKKKKEKEKGKDVTSSSSNLKLLLEEKKSSASESNRMSHDKTASSKLKEEVLRTPEKDRRDRDRDSDRHRDRDRHKDRSQPSKVNKTKSNEAEADRSKPKSSPAPRDTRPKEKRLVNDDLMQTSFERMLSLKDQEIEQWHRKHMEKIKQKERERMKQRPGAEPGKPKGKDRVKSSTGEACHSKELLRSKSSEASEAHSREKVLKDATSARSFSLDAKSLPHAGKLGLVLENSLSRSPRPESEKSGIMSRSVSMISVASSEDSCQAAALTPRPLAEYDSDFAPEGSDSQLSSSQSSLSCTQLGHPPFMRENPMAFLMRLTAAGLPCPLDTLPLT</sequence>
<gene>
    <name evidence="2" type="ORF">AAFF_G00292850</name>
</gene>
<evidence type="ECO:0000313" key="2">
    <source>
        <dbReference type="EMBL" id="KAJ8407009.1"/>
    </source>
</evidence>
<feature type="compositionally biased region" description="Basic and acidic residues" evidence="1">
    <location>
        <begin position="114"/>
        <end position="171"/>
    </location>
</feature>
<feature type="compositionally biased region" description="Basic and acidic residues" evidence="1">
    <location>
        <begin position="197"/>
        <end position="208"/>
    </location>
</feature>
<feature type="region of interest" description="Disordered" evidence="1">
    <location>
        <begin position="225"/>
        <end position="307"/>
    </location>
</feature>
<feature type="region of interest" description="Disordered" evidence="1">
    <location>
        <begin position="1"/>
        <end position="212"/>
    </location>
</feature>
<feature type="region of interest" description="Disordered" evidence="1">
    <location>
        <begin position="365"/>
        <end position="388"/>
    </location>
</feature>